<feature type="transmembrane region" description="Helical" evidence="1">
    <location>
        <begin position="126"/>
        <end position="144"/>
    </location>
</feature>
<evidence type="ECO:0000313" key="2">
    <source>
        <dbReference type="EMBL" id="MFD1985414.1"/>
    </source>
</evidence>
<comment type="caution">
    <text evidence="2">The sequence shown here is derived from an EMBL/GenBank/DDBJ whole genome shotgun (WGS) entry which is preliminary data.</text>
</comment>
<feature type="transmembrane region" description="Helical" evidence="1">
    <location>
        <begin position="45"/>
        <end position="69"/>
    </location>
</feature>
<dbReference type="RefSeq" id="WP_379101754.1">
    <property type="nucleotide sequence ID" value="NZ_JBHUGZ010000016.1"/>
</dbReference>
<accession>A0ABW4UH03</accession>
<keyword evidence="1" id="KW-0472">Membrane</keyword>
<reference evidence="3" key="1">
    <citation type="journal article" date="2019" name="Int. J. Syst. Evol. Microbiol.">
        <title>The Global Catalogue of Microorganisms (GCM) 10K type strain sequencing project: providing services to taxonomists for standard genome sequencing and annotation.</title>
        <authorList>
            <consortium name="The Broad Institute Genomics Platform"/>
            <consortium name="The Broad Institute Genome Sequencing Center for Infectious Disease"/>
            <person name="Wu L."/>
            <person name="Ma J."/>
        </authorList>
    </citation>
    <scope>NUCLEOTIDE SEQUENCE [LARGE SCALE GENOMIC DNA]</scope>
    <source>
        <strain evidence="3">CGMCC 1.16225</strain>
    </source>
</reference>
<evidence type="ECO:0000313" key="3">
    <source>
        <dbReference type="Proteomes" id="UP001597405"/>
    </source>
</evidence>
<keyword evidence="1" id="KW-1133">Transmembrane helix</keyword>
<feature type="transmembrane region" description="Helical" evidence="1">
    <location>
        <begin position="12"/>
        <end position="33"/>
    </location>
</feature>
<proteinExistence type="predicted"/>
<name>A0ABW4UH03_9HYPH</name>
<keyword evidence="3" id="KW-1185">Reference proteome</keyword>
<dbReference type="EMBL" id="JBHUGZ010000016">
    <property type="protein sequence ID" value="MFD1985414.1"/>
    <property type="molecule type" value="Genomic_DNA"/>
</dbReference>
<protein>
    <submittedName>
        <fullName evidence="2">Uncharacterized protein</fullName>
    </submittedName>
</protein>
<feature type="transmembrane region" description="Helical" evidence="1">
    <location>
        <begin position="90"/>
        <end position="114"/>
    </location>
</feature>
<gene>
    <name evidence="2" type="ORF">ACFSOZ_23135</name>
</gene>
<keyword evidence="1" id="KW-0812">Transmembrane</keyword>
<organism evidence="2 3">
    <name type="scientific">Mesorhizobium newzealandense</name>
    <dbReference type="NCBI Taxonomy" id="1300302"/>
    <lineage>
        <taxon>Bacteria</taxon>
        <taxon>Pseudomonadati</taxon>
        <taxon>Pseudomonadota</taxon>
        <taxon>Alphaproteobacteria</taxon>
        <taxon>Hyphomicrobiales</taxon>
        <taxon>Phyllobacteriaceae</taxon>
        <taxon>Mesorhizobium</taxon>
    </lineage>
</organism>
<dbReference type="Proteomes" id="UP001597405">
    <property type="component" value="Unassembled WGS sequence"/>
</dbReference>
<evidence type="ECO:0000256" key="1">
    <source>
        <dbReference type="SAM" id="Phobius"/>
    </source>
</evidence>
<sequence>MNDILAKISSYNLFNNLVPGAILAALLSLLDIYHIGSLSFVADLVVYYFLGMVVSRVGSILIDPALRLFRLLPPRNYGAFIDASAKDEKILVLLETSNMYRTVFALLLVVFAAFNLRSFSSSLSPGTAINIGLLVLAALFLVSYRKQNYFITKRVEHHKS</sequence>